<proteinExistence type="predicted"/>
<keyword evidence="3" id="KW-1185">Reference proteome</keyword>
<protein>
    <submittedName>
        <fullName evidence="2">DUF2975 domain-containing protein</fullName>
    </submittedName>
</protein>
<dbReference type="RefSeq" id="WP_338612977.1">
    <property type="nucleotide sequence ID" value="NZ_AP029022.1"/>
</dbReference>
<dbReference type="Proteomes" id="UP001380186">
    <property type="component" value="Chromosome"/>
</dbReference>
<evidence type="ECO:0000313" key="2">
    <source>
        <dbReference type="EMBL" id="BEV05337.1"/>
    </source>
</evidence>
<gene>
    <name evidence="2" type="ORF">CRDW_27110</name>
</gene>
<dbReference type="EMBL" id="AP029022">
    <property type="protein sequence ID" value="BEV05337.1"/>
    <property type="molecule type" value="Genomic_DNA"/>
</dbReference>
<sequence>MVKINAKPVNFKLGDYISDGYEFYKANFGNLLGAFFLAMIMSIIPFCGLLAVGNFYKYCRDLRAGRQVSAGDIFNFDNFTPYLIFQLIFVAGFLLLYIPMIIIMPILANTDGDASGVLFFFIPYAIVLFIIILIVSLKAFYIPALISLANVTDIKTAWNMSSAMSKGNLVSIFLYSLAVGFLSQLGVIACFIGLIFTIPFAYASHYFAYEDALKQVTYDEIQEIGIKNEF</sequence>
<evidence type="ECO:0000256" key="1">
    <source>
        <dbReference type="SAM" id="Phobius"/>
    </source>
</evidence>
<keyword evidence="1" id="KW-0812">Transmembrane</keyword>
<reference evidence="2 3" key="1">
    <citation type="journal article" date="2020" name="Microbes Environ.">
        <title>Synthetic bacterial community of duckweed: a simple and stable system to study plant-microbe interactions.</title>
        <authorList>
            <person name="Ishizawa H."/>
            <person name="Tada M."/>
            <person name="Kuroda M."/>
            <person name="Inoue D."/>
            <person name="Futamata H."/>
            <person name="Ike M."/>
        </authorList>
    </citation>
    <scope>NUCLEOTIDE SEQUENCE [LARGE SCALE GENOMIC DNA]</scope>
    <source>
        <strain evidence="2 3">DW100</strain>
    </source>
</reference>
<keyword evidence="1" id="KW-0472">Membrane</keyword>
<organism evidence="2 3">
    <name type="scientific">Chryseobacterium gambrini</name>
    <dbReference type="NCBI Taxonomy" id="373672"/>
    <lineage>
        <taxon>Bacteria</taxon>
        <taxon>Pseudomonadati</taxon>
        <taxon>Bacteroidota</taxon>
        <taxon>Flavobacteriia</taxon>
        <taxon>Flavobacteriales</taxon>
        <taxon>Weeksellaceae</taxon>
        <taxon>Chryseobacterium group</taxon>
        <taxon>Chryseobacterium</taxon>
    </lineage>
</organism>
<feature type="transmembrane region" description="Helical" evidence="1">
    <location>
        <begin position="118"/>
        <end position="151"/>
    </location>
</feature>
<feature type="transmembrane region" description="Helical" evidence="1">
    <location>
        <begin position="172"/>
        <end position="202"/>
    </location>
</feature>
<feature type="transmembrane region" description="Helical" evidence="1">
    <location>
        <begin position="83"/>
        <end position="106"/>
    </location>
</feature>
<accession>A0ABM8K8G1</accession>
<evidence type="ECO:0000313" key="3">
    <source>
        <dbReference type="Proteomes" id="UP001380186"/>
    </source>
</evidence>
<keyword evidence="1" id="KW-1133">Transmembrane helix</keyword>
<feature type="transmembrane region" description="Helical" evidence="1">
    <location>
        <begin position="31"/>
        <end position="56"/>
    </location>
</feature>
<name>A0ABM8K8G1_9FLAO</name>